<dbReference type="PANTHER" id="PTHR35758:SF1">
    <property type="entry name" value="SERINE RICH PROTEIN"/>
    <property type="match status" value="1"/>
</dbReference>
<accession>A0AAP0HYX7</accession>
<protein>
    <submittedName>
        <fullName evidence="2">Uncharacterized protein</fullName>
    </submittedName>
</protein>
<keyword evidence="1" id="KW-1133">Transmembrane helix</keyword>
<keyword evidence="1" id="KW-0472">Membrane</keyword>
<evidence type="ECO:0000256" key="1">
    <source>
        <dbReference type="SAM" id="Phobius"/>
    </source>
</evidence>
<feature type="transmembrane region" description="Helical" evidence="1">
    <location>
        <begin position="43"/>
        <end position="62"/>
    </location>
</feature>
<reference evidence="2 3" key="1">
    <citation type="submission" date="2024-01" db="EMBL/GenBank/DDBJ databases">
        <title>Genome assemblies of Stephania.</title>
        <authorList>
            <person name="Yang L."/>
        </authorList>
    </citation>
    <scope>NUCLEOTIDE SEQUENCE [LARGE SCALE GENOMIC DNA]</scope>
    <source>
        <strain evidence="2">JXDWG</strain>
        <tissue evidence="2">Leaf</tissue>
    </source>
</reference>
<gene>
    <name evidence="2" type="ORF">Scep_024965</name>
</gene>
<proteinExistence type="predicted"/>
<keyword evidence="3" id="KW-1185">Reference proteome</keyword>
<feature type="transmembrane region" description="Helical" evidence="1">
    <location>
        <begin position="74"/>
        <end position="96"/>
    </location>
</feature>
<dbReference type="PANTHER" id="PTHR35758">
    <property type="entry name" value="TRANSMEMBRANE PROTEIN"/>
    <property type="match status" value="1"/>
</dbReference>
<dbReference type="Proteomes" id="UP001419268">
    <property type="component" value="Unassembled WGS sequence"/>
</dbReference>
<feature type="transmembrane region" description="Helical" evidence="1">
    <location>
        <begin position="116"/>
        <end position="139"/>
    </location>
</feature>
<comment type="caution">
    <text evidence="2">The sequence shown here is derived from an EMBL/GenBank/DDBJ whole genome shotgun (WGS) entry which is preliminary data.</text>
</comment>
<organism evidence="2 3">
    <name type="scientific">Stephania cephalantha</name>
    <dbReference type="NCBI Taxonomy" id="152367"/>
    <lineage>
        <taxon>Eukaryota</taxon>
        <taxon>Viridiplantae</taxon>
        <taxon>Streptophyta</taxon>
        <taxon>Embryophyta</taxon>
        <taxon>Tracheophyta</taxon>
        <taxon>Spermatophyta</taxon>
        <taxon>Magnoliopsida</taxon>
        <taxon>Ranunculales</taxon>
        <taxon>Menispermaceae</taxon>
        <taxon>Menispermoideae</taxon>
        <taxon>Cissampelideae</taxon>
        <taxon>Stephania</taxon>
    </lineage>
</organism>
<name>A0AAP0HYX7_9MAGN</name>
<sequence>MEAMTDQWEASKCAAGGECDRREGYQALRDKRSMSQASSSHRGVAMLIALASAVALSPLYTGSRRADGREARRWSCSGFVQPMVLVGLIVAIRAISSQRSGGGCGQLFSSLDSSSVLRIGSSSWGLAGVLVMLLLVLSWQGSVQGFFWR</sequence>
<dbReference type="AlphaFoldDB" id="A0AAP0HYX7"/>
<evidence type="ECO:0000313" key="2">
    <source>
        <dbReference type="EMBL" id="KAK9101535.1"/>
    </source>
</evidence>
<dbReference type="EMBL" id="JBBNAG010000010">
    <property type="protein sequence ID" value="KAK9101535.1"/>
    <property type="molecule type" value="Genomic_DNA"/>
</dbReference>
<evidence type="ECO:0000313" key="3">
    <source>
        <dbReference type="Proteomes" id="UP001419268"/>
    </source>
</evidence>
<keyword evidence="1" id="KW-0812">Transmembrane</keyword>